<dbReference type="GO" id="GO:0005886">
    <property type="term" value="C:plasma membrane"/>
    <property type="evidence" value="ECO:0007669"/>
    <property type="project" value="TreeGrafter"/>
</dbReference>
<keyword evidence="5" id="KW-0720">Serine protease</keyword>
<feature type="transmembrane region" description="Helical" evidence="8">
    <location>
        <begin position="64"/>
        <end position="86"/>
    </location>
</feature>
<dbReference type="OrthoDB" id="16520at2759"/>
<evidence type="ECO:0000256" key="7">
    <source>
        <dbReference type="SAM" id="MobiDB-lite"/>
    </source>
</evidence>
<feature type="compositionally biased region" description="Basic and acidic residues" evidence="7">
    <location>
        <begin position="108"/>
        <end position="129"/>
    </location>
</feature>
<dbReference type="GO" id="GO:0006508">
    <property type="term" value="P:proteolysis"/>
    <property type="evidence" value="ECO:0007669"/>
    <property type="project" value="UniProtKB-KW"/>
</dbReference>
<dbReference type="InterPro" id="IPR050278">
    <property type="entry name" value="Serine_Prot_S9B/DPPIV"/>
</dbReference>
<reference evidence="11" key="1">
    <citation type="journal article" date="2021" name="Open Biol.">
        <title>Shared evolutionary footprints suggest mitochondrial oxidative damage underlies multiple complex I losses in fungi.</title>
        <authorList>
            <person name="Schikora-Tamarit M.A."/>
            <person name="Marcet-Houben M."/>
            <person name="Nosek J."/>
            <person name="Gabaldon T."/>
        </authorList>
    </citation>
    <scope>NUCLEOTIDE SEQUENCE</scope>
    <source>
        <strain evidence="11">CBS6341</strain>
    </source>
</reference>
<protein>
    <recommendedName>
        <fullName evidence="13">Dipeptidyl aminopeptidase A</fullName>
    </recommendedName>
</protein>
<accession>A0A9P8TCF8</accession>
<evidence type="ECO:0000259" key="9">
    <source>
        <dbReference type="Pfam" id="PF00326"/>
    </source>
</evidence>
<dbReference type="GO" id="GO:0008239">
    <property type="term" value="F:dipeptidyl-peptidase activity"/>
    <property type="evidence" value="ECO:0007669"/>
    <property type="project" value="TreeGrafter"/>
</dbReference>
<dbReference type="Gene3D" id="3.40.50.1820">
    <property type="entry name" value="alpha/beta hydrolase"/>
    <property type="match status" value="1"/>
</dbReference>
<dbReference type="Proteomes" id="UP000769528">
    <property type="component" value="Unassembled WGS sequence"/>
</dbReference>
<evidence type="ECO:0000259" key="10">
    <source>
        <dbReference type="Pfam" id="PF00930"/>
    </source>
</evidence>
<keyword evidence="4" id="KW-0378">Hydrolase</keyword>
<evidence type="ECO:0000256" key="4">
    <source>
        <dbReference type="ARBA" id="ARBA00022801"/>
    </source>
</evidence>
<evidence type="ECO:0000256" key="1">
    <source>
        <dbReference type="ARBA" id="ARBA00006150"/>
    </source>
</evidence>
<comment type="similarity">
    <text evidence="1">Belongs to the peptidase S9B family.</text>
</comment>
<dbReference type="Gene3D" id="2.140.10.30">
    <property type="entry name" value="Dipeptidylpeptidase IV, N-terminal domain"/>
    <property type="match status" value="1"/>
</dbReference>
<evidence type="ECO:0000313" key="11">
    <source>
        <dbReference type="EMBL" id="KAH3673639.1"/>
    </source>
</evidence>
<dbReference type="InterPro" id="IPR001375">
    <property type="entry name" value="Peptidase_S9_cat"/>
</dbReference>
<keyword evidence="8" id="KW-0472">Membrane</keyword>
<keyword evidence="2" id="KW-0031">Aminopeptidase</keyword>
<keyword evidence="12" id="KW-1185">Reference proteome</keyword>
<keyword evidence="6" id="KW-0325">Glycoprotein</keyword>
<dbReference type="SUPFAM" id="SSF53474">
    <property type="entry name" value="alpha/beta-Hydrolases"/>
    <property type="match status" value="1"/>
</dbReference>
<dbReference type="InterPro" id="IPR002469">
    <property type="entry name" value="Peptidase_S9B_N"/>
</dbReference>
<evidence type="ECO:0000313" key="12">
    <source>
        <dbReference type="Proteomes" id="UP000769528"/>
    </source>
</evidence>
<reference evidence="11" key="2">
    <citation type="submission" date="2021-01" db="EMBL/GenBank/DDBJ databases">
        <authorList>
            <person name="Schikora-Tamarit M.A."/>
        </authorList>
    </citation>
    <scope>NUCLEOTIDE SEQUENCE</scope>
    <source>
        <strain evidence="11">CBS6341</strain>
    </source>
</reference>
<evidence type="ECO:0000256" key="8">
    <source>
        <dbReference type="SAM" id="Phobius"/>
    </source>
</evidence>
<gene>
    <name evidence="11" type="ORF">WICMUC_003542</name>
</gene>
<dbReference type="GO" id="GO:0008236">
    <property type="term" value="F:serine-type peptidase activity"/>
    <property type="evidence" value="ECO:0007669"/>
    <property type="project" value="UniProtKB-KW"/>
</dbReference>
<dbReference type="InterPro" id="IPR029058">
    <property type="entry name" value="AB_hydrolase_fold"/>
</dbReference>
<dbReference type="Pfam" id="PF00326">
    <property type="entry name" value="Peptidase_S9"/>
    <property type="match status" value="1"/>
</dbReference>
<organism evidence="11 12">
    <name type="scientific">Wickerhamomyces mucosus</name>
    <dbReference type="NCBI Taxonomy" id="1378264"/>
    <lineage>
        <taxon>Eukaryota</taxon>
        <taxon>Fungi</taxon>
        <taxon>Dikarya</taxon>
        <taxon>Ascomycota</taxon>
        <taxon>Saccharomycotina</taxon>
        <taxon>Saccharomycetes</taxon>
        <taxon>Phaffomycetales</taxon>
        <taxon>Wickerhamomycetaceae</taxon>
        <taxon>Wickerhamomyces</taxon>
    </lineage>
</organism>
<dbReference type="SUPFAM" id="SSF82171">
    <property type="entry name" value="DPP6 N-terminal domain-like"/>
    <property type="match status" value="1"/>
</dbReference>
<evidence type="ECO:0000256" key="3">
    <source>
        <dbReference type="ARBA" id="ARBA00022670"/>
    </source>
</evidence>
<feature type="domain" description="Dipeptidylpeptidase IV N-terminal" evidence="10">
    <location>
        <begin position="206"/>
        <end position="569"/>
    </location>
</feature>
<evidence type="ECO:0000256" key="6">
    <source>
        <dbReference type="ARBA" id="ARBA00023180"/>
    </source>
</evidence>
<sequence>MARDKGKYQLVDNPDSSFFEIDEQEDEHSLNTSGINAIKNSFPSSSVHSGTSIFQNSLKRKRRLFFAFGAIFGISLLSLLFLRFGLKPDNSDPDNQTDNVPPPTVEDSSDRLSDEKAGDDGKPRLSIEDMRSGQFYPQTTYIGFIEPPVTKSPSQSTDEGLYYIVENQSIKARKAGDPTFEKILTSSTNFTYDSKSFNIYEFIPAYDLDYAIIVTDLEAEWRHSSYSYYWIYSLEQDIIIPLKVSENGELVKVSFGSWSPNYNYISYVYNNNVYIKKILDLSESQVTSDGSDLVFNGKPDWVYEEEVLGSDRALWWAPDEANLIFLRLDDSAVPQYNLDYYVNDGDIREYPQSKKLLYPKPGFQNPQASLYSYNLQSDIKELINRDDSQLKNDFIVYDAFFLNPSEFIVKETDRESKILNYRKFNPQTRATSVFYEIKANETYNGWIEKSITPLIINKDGINGFVDILVVDGFNHLVWFPGTEIENPTTLTSGKWEVSNNKIVFNRDLNEVLFFANKYSSIDKHLFAVNLDSKIIEDKITESSSSSYYSGQFSFDGKFIVLNYEGPGIPNSNLLEIESGNVIKSLSNSKILEAALNTYSTPEKRYHRVEVGEIDGDQLEVNVIESLPPYFDPTKKYPLLVHYYAGPGSQVVFSKFSIGFEDVISSALEAVILYVEPRGTGGQGWKYRSWAKDKIGYWEPRDITSVAKKWINEDNSYIDSSKTAIWGWSYGGWTTLDTLQYDAGETFRYGMAVAPVTNWLFYDSIYTERYMGLPEYNQEGYKNSQITNYDNLKKVERFLVMHGTADDNVHAQNTYWLLDHFDLKEVTNYDVKIFPDNDHSIRYHNANKIVYDKLFNWLKDAFSGEFLNLTLKK</sequence>
<dbReference type="EMBL" id="JAEUBF010000949">
    <property type="protein sequence ID" value="KAH3673639.1"/>
    <property type="molecule type" value="Genomic_DNA"/>
</dbReference>
<comment type="caution">
    <text evidence="11">The sequence shown here is derived from an EMBL/GenBank/DDBJ whole genome shotgun (WGS) entry which is preliminary data.</text>
</comment>
<keyword evidence="8" id="KW-1133">Transmembrane helix</keyword>
<dbReference type="Pfam" id="PF00930">
    <property type="entry name" value="DPPIV_N"/>
    <property type="match status" value="1"/>
</dbReference>
<evidence type="ECO:0000256" key="2">
    <source>
        <dbReference type="ARBA" id="ARBA00022438"/>
    </source>
</evidence>
<dbReference type="GO" id="GO:0004177">
    <property type="term" value="F:aminopeptidase activity"/>
    <property type="evidence" value="ECO:0007669"/>
    <property type="project" value="UniProtKB-KW"/>
</dbReference>
<proteinExistence type="inferred from homology"/>
<keyword evidence="3" id="KW-0645">Protease</keyword>
<feature type="domain" description="Peptidase S9 prolyl oligopeptidase catalytic" evidence="9">
    <location>
        <begin position="665"/>
        <end position="862"/>
    </location>
</feature>
<evidence type="ECO:0008006" key="13">
    <source>
        <dbReference type="Google" id="ProtNLM"/>
    </source>
</evidence>
<evidence type="ECO:0000256" key="5">
    <source>
        <dbReference type="ARBA" id="ARBA00022825"/>
    </source>
</evidence>
<dbReference type="PANTHER" id="PTHR11731:SF160">
    <property type="entry name" value="DIPEPTIDYL AMINOPEPTIDASE A"/>
    <property type="match status" value="1"/>
</dbReference>
<keyword evidence="8" id="KW-0812">Transmembrane</keyword>
<dbReference type="PANTHER" id="PTHR11731">
    <property type="entry name" value="PROTEASE FAMILY S9B,C DIPEPTIDYL-PEPTIDASE IV-RELATED"/>
    <property type="match status" value="1"/>
</dbReference>
<dbReference type="AlphaFoldDB" id="A0A9P8TCF8"/>
<name>A0A9P8TCF8_9ASCO</name>
<dbReference type="FunFam" id="3.40.50.1820:FF:000003">
    <property type="entry name" value="Dipeptidyl peptidase 4"/>
    <property type="match status" value="1"/>
</dbReference>
<feature type="region of interest" description="Disordered" evidence="7">
    <location>
        <begin position="90"/>
        <end position="129"/>
    </location>
</feature>